<dbReference type="PANTHER" id="PTHR43884:SF11">
    <property type="entry name" value="VERY LONG-CHAIN SPECIFIC ACYL-COA DEHYDROGENASE, MITOCHONDRIAL"/>
    <property type="match status" value="1"/>
</dbReference>
<dbReference type="GO" id="GO:0050660">
    <property type="term" value="F:flavin adenine dinucleotide binding"/>
    <property type="evidence" value="ECO:0007669"/>
    <property type="project" value="InterPro"/>
</dbReference>
<evidence type="ECO:0000256" key="22">
    <source>
        <dbReference type="ARBA" id="ARBA00047916"/>
    </source>
</evidence>
<dbReference type="Pfam" id="PF02771">
    <property type="entry name" value="Acyl-CoA_dh_N"/>
    <property type="match status" value="1"/>
</dbReference>
<dbReference type="GO" id="GO:0005743">
    <property type="term" value="C:mitochondrial inner membrane"/>
    <property type="evidence" value="ECO:0007669"/>
    <property type="project" value="UniProtKB-SubCell"/>
</dbReference>
<keyword evidence="7" id="KW-0999">Mitochondrion inner membrane</keyword>
<dbReference type="InterPro" id="IPR036250">
    <property type="entry name" value="AcylCo_DH-like_C"/>
</dbReference>
<evidence type="ECO:0000256" key="3">
    <source>
        <dbReference type="ARBA" id="ARBA00005198"/>
    </source>
</evidence>
<keyword evidence="12" id="KW-0007">Acetylation</keyword>
<evidence type="ECO:0000256" key="2">
    <source>
        <dbReference type="ARBA" id="ARBA00004637"/>
    </source>
</evidence>
<dbReference type="InterPro" id="IPR006091">
    <property type="entry name" value="Acyl-CoA_Oxase/DH_mid-dom"/>
</dbReference>
<evidence type="ECO:0000313" key="33">
    <source>
        <dbReference type="Ensembl" id="ENSPREP00000018016.1"/>
    </source>
</evidence>
<comment type="catalytic activity">
    <reaction evidence="22">
        <text>oxidized [electron-transfer flavoprotein] + hexadecanoyl-CoA + H(+) = (2E)-hexadecenoyl-CoA + reduced [electron-transfer flavoprotein]</text>
        <dbReference type="Rhea" id="RHEA:43448"/>
        <dbReference type="Rhea" id="RHEA-COMP:10685"/>
        <dbReference type="Rhea" id="RHEA-COMP:10686"/>
        <dbReference type="ChEBI" id="CHEBI:15378"/>
        <dbReference type="ChEBI" id="CHEBI:57379"/>
        <dbReference type="ChEBI" id="CHEBI:57692"/>
        <dbReference type="ChEBI" id="CHEBI:58307"/>
        <dbReference type="ChEBI" id="CHEBI:61526"/>
    </reaction>
    <physiologicalReaction direction="left-to-right" evidence="22">
        <dbReference type="Rhea" id="RHEA:43449"/>
    </physiologicalReaction>
</comment>
<dbReference type="InterPro" id="IPR006089">
    <property type="entry name" value="Acyl-CoA_DH_CS"/>
</dbReference>
<evidence type="ECO:0000256" key="7">
    <source>
        <dbReference type="ARBA" id="ARBA00022792"/>
    </source>
</evidence>
<accession>A0A3P9P835</accession>
<dbReference type="InterPro" id="IPR037069">
    <property type="entry name" value="AcylCoA_DH/ox_N_sf"/>
</dbReference>
<evidence type="ECO:0000256" key="18">
    <source>
        <dbReference type="ARBA" id="ARBA00040902"/>
    </source>
</evidence>
<dbReference type="InterPro" id="IPR009075">
    <property type="entry name" value="AcylCo_DH/oxidase_C"/>
</dbReference>
<evidence type="ECO:0000259" key="30">
    <source>
        <dbReference type="Pfam" id="PF02770"/>
    </source>
</evidence>
<sequence length="567" mass="61759">MFKGQIATAQVFPFPKALNEEQEQFLQELVGPVSKFFEEVNDPAKNDALEKVEDHTMEGLKEMGAFGLQVPADLGGLGLSNTQYARLVEIVGGHDLGVGITLGAHQSIGFKGILLFGNKAQKEKYLPKLASGEHMAAFCLTEPASGSDAASIRTTALVSSCGNFFTLNGSKIWISNGGLAEIFTVFAKTPMKDPKTGEMKDKITAFIVERSFGGVTHGPPEKKMGIKASNTAEVYFEDVRVPADCVLGEVGGGFKVAMNILNNGRFGMAAALSGTMKSVMAKAIDHAANRTQFGNKIHTYGAIQEKVARMAMLQYVTESMAYMVSGNMDSGAKDFQIEAAISKIFASEAAWTVTDESIQVMGGMGFMKDSGVERVMRDLRIFRIFEGTNDILRLFVALNGFQNAGNQLKSLQRALKNPLGNAGLLAGEITKRAKRLIISMLLQNINIHRRGLKPFTASLFAFNIKMSFCFFPDEQFVLKRVADCAIDLYAMVVVLSRASRSLSQGQQSAQHEKMLCDTWCMEAYDRVMQDIKLLRSSQSKQLFNNLRSISAAVVDNGGPVSPHPLGF</sequence>
<dbReference type="GO" id="GO:0000062">
    <property type="term" value="F:fatty-acyl-CoA binding"/>
    <property type="evidence" value="ECO:0007669"/>
    <property type="project" value="TreeGrafter"/>
</dbReference>
<keyword evidence="8" id="KW-0702">S-nitrosylation</keyword>
<evidence type="ECO:0000256" key="6">
    <source>
        <dbReference type="ARBA" id="ARBA00022630"/>
    </source>
</evidence>
<keyword evidence="5" id="KW-0597">Phosphoprotein</keyword>
<dbReference type="Pfam" id="PF00441">
    <property type="entry name" value="Acyl-CoA_dh_1"/>
    <property type="match status" value="1"/>
</dbReference>
<evidence type="ECO:0000256" key="13">
    <source>
        <dbReference type="ARBA" id="ARBA00023002"/>
    </source>
</evidence>
<dbReference type="PROSITE" id="PS00072">
    <property type="entry name" value="ACYL_COA_DH_1"/>
    <property type="match status" value="1"/>
</dbReference>
<dbReference type="PANTHER" id="PTHR43884">
    <property type="entry name" value="ACYL-COA DEHYDROGENASE"/>
    <property type="match status" value="1"/>
</dbReference>
<evidence type="ECO:0000256" key="1">
    <source>
        <dbReference type="ARBA" id="ARBA00001974"/>
    </source>
</evidence>
<evidence type="ECO:0000256" key="21">
    <source>
        <dbReference type="ARBA" id="ARBA00047893"/>
    </source>
</evidence>
<comment type="subcellular location">
    <subcellularLocation>
        <location evidence="2">Mitochondrion inner membrane</location>
        <topology evidence="2">Peripheral membrane protein</topology>
    </subcellularLocation>
</comment>
<feature type="domain" description="Acyl-CoA dehydrogenase/oxidase N-terminal" evidence="31">
    <location>
        <begin position="20"/>
        <end position="133"/>
    </location>
</feature>
<keyword evidence="15" id="KW-0496">Mitochondrion</keyword>
<dbReference type="InterPro" id="IPR013786">
    <property type="entry name" value="AcylCoA_DH/ox_N"/>
</dbReference>
<evidence type="ECO:0000256" key="14">
    <source>
        <dbReference type="ARBA" id="ARBA00023098"/>
    </source>
</evidence>
<keyword evidence="14" id="KW-0443">Lipid metabolism</keyword>
<comment type="catalytic activity">
    <reaction evidence="24">
        <text>tetradecanoyl-CoA + oxidized [electron-transfer flavoprotein] + H(+) = (2E)-tetradecenoyl-CoA + reduced [electron-transfer flavoprotein]</text>
        <dbReference type="Rhea" id="RHEA:47316"/>
        <dbReference type="Rhea" id="RHEA-COMP:10685"/>
        <dbReference type="Rhea" id="RHEA-COMP:10686"/>
        <dbReference type="ChEBI" id="CHEBI:15378"/>
        <dbReference type="ChEBI" id="CHEBI:57385"/>
        <dbReference type="ChEBI" id="CHEBI:57692"/>
        <dbReference type="ChEBI" id="CHEBI:58307"/>
        <dbReference type="ChEBI" id="CHEBI:61405"/>
    </reaction>
    <physiologicalReaction direction="left-to-right" evidence="24">
        <dbReference type="Rhea" id="RHEA:47317"/>
    </physiologicalReaction>
</comment>
<keyword evidence="6 28" id="KW-0285">Flavoprotein</keyword>
<keyword evidence="10" id="KW-0276">Fatty acid metabolism</keyword>
<evidence type="ECO:0000256" key="23">
    <source>
        <dbReference type="ARBA" id="ARBA00048086"/>
    </source>
</evidence>
<dbReference type="PROSITE" id="PS00073">
    <property type="entry name" value="ACYL_COA_DH_2"/>
    <property type="match status" value="1"/>
</dbReference>
<dbReference type="Gene3D" id="1.10.540.10">
    <property type="entry name" value="Acyl-CoA dehydrogenase/oxidase, N-terminal domain"/>
    <property type="match status" value="1"/>
</dbReference>
<dbReference type="Gene3D" id="1.20.140.10">
    <property type="entry name" value="Butyryl-CoA Dehydrogenase, subunit A, domain 3"/>
    <property type="match status" value="2"/>
</dbReference>
<evidence type="ECO:0000256" key="8">
    <source>
        <dbReference type="ARBA" id="ARBA00022799"/>
    </source>
</evidence>
<evidence type="ECO:0000256" key="12">
    <source>
        <dbReference type="ARBA" id="ARBA00022990"/>
    </source>
</evidence>
<evidence type="ECO:0000256" key="19">
    <source>
        <dbReference type="ARBA" id="ARBA00045422"/>
    </source>
</evidence>
<dbReference type="Pfam" id="PF02770">
    <property type="entry name" value="Acyl-CoA_dh_M"/>
    <property type="match status" value="1"/>
</dbReference>
<evidence type="ECO:0000313" key="34">
    <source>
        <dbReference type="Proteomes" id="UP000242638"/>
    </source>
</evidence>
<reference evidence="33" key="3">
    <citation type="submission" date="2025-09" db="UniProtKB">
        <authorList>
            <consortium name="Ensembl"/>
        </authorList>
    </citation>
    <scope>IDENTIFICATION</scope>
    <source>
        <strain evidence="33">Guanapo</strain>
    </source>
</reference>
<dbReference type="AlphaFoldDB" id="A0A3P9P835"/>
<evidence type="ECO:0000259" key="31">
    <source>
        <dbReference type="Pfam" id="PF02771"/>
    </source>
</evidence>
<comment type="similarity">
    <text evidence="4 28">Belongs to the acyl-CoA dehydrogenase family.</text>
</comment>
<evidence type="ECO:0000256" key="10">
    <source>
        <dbReference type="ARBA" id="ARBA00022832"/>
    </source>
</evidence>
<comment type="pathway">
    <text evidence="3">Lipid metabolism; mitochondrial fatty acid beta-oxidation.</text>
</comment>
<evidence type="ECO:0000256" key="17">
    <source>
        <dbReference type="ARBA" id="ARBA00039034"/>
    </source>
</evidence>
<dbReference type="SUPFAM" id="SSF56645">
    <property type="entry name" value="Acyl-CoA dehydrogenase NM domain-like"/>
    <property type="match status" value="1"/>
</dbReference>
<dbReference type="InterPro" id="IPR046373">
    <property type="entry name" value="Acyl-CoA_Oxase/DH_mid-dom_sf"/>
</dbReference>
<dbReference type="FunFam" id="1.10.540.10:FF:000001">
    <property type="entry name" value="Very long-chain-specific acyl-CoA dehydrogenase, mitochondrial"/>
    <property type="match status" value="1"/>
</dbReference>
<keyword evidence="11" id="KW-0809">Transit peptide</keyword>
<keyword evidence="34" id="KW-1185">Reference proteome</keyword>
<dbReference type="Ensembl" id="ENSPRET00000018207.1">
    <property type="protein sequence ID" value="ENSPREP00000018016.1"/>
    <property type="gene ID" value="ENSPREG00000012139.1"/>
</dbReference>
<keyword evidence="9 28" id="KW-0274">FAD</keyword>
<evidence type="ECO:0000256" key="11">
    <source>
        <dbReference type="ARBA" id="ARBA00022946"/>
    </source>
</evidence>
<dbReference type="CDD" id="cd01161">
    <property type="entry name" value="VLCAD"/>
    <property type="match status" value="1"/>
</dbReference>
<proteinExistence type="inferred from homology"/>
<evidence type="ECO:0000256" key="9">
    <source>
        <dbReference type="ARBA" id="ARBA00022827"/>
    </source>
</evidence>
<evidence type="ECO:0000256" key="4">
    <source>
        <dbReference type="ARBA" id="ARBA00009347"/>
    </source>
</evidence>
<dbReference type="Proteomes" id="UP000242638">
    <property type="component" value="Unassembled WGS sequence"/>
</dbReference>
<dbReference type="GO" id="GO:0006631">
    <property type="term" value="P:fatty acid metabolic process"/>
    <property type="evidence" value="ECO:0007669"/>
    <property type="project" value="UniProtKB-KW"/>
</dbReference>
<keyword evidence="16" id="KW-0472">Membrane</keyword>
<dbReference type="FunFam" id="1.20.140.10:FF:000008">
    <property type="entry name" value="acyl-CoA dehydrogenase family member 9, mitochondrial"/>
    <property type="match status" value="1"/>
</dbReference>
<feature type="domain" description="ACAD9/ACADV-like C-terminal" evidence="32">
    <location>
        <begin position="473"/>
        <end position="558"/>
    </location>
</feature>
<comment type="subunit">
    <text evidence="20">Homodimer. Homodimerizes after import into the mitochondrion.</text>
</comment>
<dbReference type="FunFam" id="2.40.110.10:FF:000006">
    <property type="entry name" value="very long-chain specific acyl-CoA dehydrogenase, mitochondrial"/>
    <property type="match status" value="1"/>
</dbReference>
<comment type="catalytic activity">
    <reaction evidence="26">
        <text>eicosanoyl-CoA + oxidized [electron-transfer flavoprotein] + H(+) = (2E)-eicosenoyl-CoA + reduced [electron-transfer flavoprotein]</text>
        <dbReference type="Rhea" id="RHEA:47236"/>
        <dbReference type="Rhea" id="RHEA-COMP:10685"/>
        <dbReference type="Rhea" id="RHEA-COMP:10686"/>
        <dbReference type="ChEBI" id="CHEBI:15378"/>
        <dbReference type="ChEBI" id="CHEBI:57380"/>
        <dbReference type="ChEBI" id="CHEBI:57692"/>
        <dbReference type="ChEBI" id="CHEBI:58307"/>
        <dbReference type="ChEBI" id="CHEBI:74691"/>
    </reaction>
    <physiologicalReaction direction="left-to-right" evidence="26">
        <dbReference type="Rhea" id="RHEA:47237"/>
    </physiologicalReaction>
</comment>
<evidence type="ECO:0000256" key="5">
    <source>
        <dbReference type="ARBA" id="ARBA00022553"/>
    </source>
</evidence>
<evidence type="ECO:0000259" key="32">
    <source>
        <dbReference type="Pfam" id="PF21343"/>
    </source>
</evidence>
<protein>
    <recommendedName>
        <fullName evidence="18">Very long-chain specific acyl-CoA dehydrogenase, mitochondrial</fullName>
        <ecNumber evidence="17">1.3.8.9</ecNumber>
    </recommendedName>
</protein>
<dbReference type="GO" id="GO:0017099">
    <property type="term" value="F:very-long-chain fatty acyl-CoA dehydrogenase activity"/>
    <property type="evidence" value="ECO:0007669"/>
    <property type="project" value="UniProtKB-EC"/>
</dbReference>
<keyword evidence="13 28" id="KW-0560">Oxidoreductase</keyword>
<evidence type="ECO:0000259" key="29">
    <source>
        <dbReference type="Pfam" id="PF00441"/>
    </source>
</evidence>
<evidence type="ECO:0000256" key="24">
    <source>
        <dbReference type="ARBA" id="ARBA00049038"/>
    </source>
</evidence>
<evidence type="ECO:0000256" key="27">
    <source>
        <dbReference type="ARBA" id="ARBA00049224"/>
    </source>
</evidence>
<dbReference type="EC" id="1.3.8.9" evidence="17"/>
<dbReference type="GeneTree" id="ENSGT00940000158535"/>
<dbReference type="Pfam" id="PF21343">
    <property type="entry name" value="ACAD9-ACADV_C"/>
    <property type="match status" value="1"/>
</dbReference>
<evidence type="ECO:0000256" key="16">
    <source>
        <dbReference type="ARBA" id="ARBA00023136"/>
    </source>
</evidence>
<reference evidence="34" key="1">
    <citation type="submission" date="2013-11" db="EMBL/GenBank/DDBJ databases">
        <title>The genomic landscape of the Guanapo guppy.</title>
        <authorList>
            <person name="Kuenstner A."/>
            <person name="Dreyer C."/>
        </authorList>
    </citation>
    <scope>NUCLEOTIDE SEQUENCE</scope>
    <source>
        <strain evidence="34">Guanapo</strain>
    </source>
</reference>
<dbReference type="SUPFAM" id="SSF47203">
    <property type="entry name" value="Acyl-CoA dehydrogenase C-terminal domain-like"/>
    <property type="match status" value="1"/>
</dbReference>
<comment type="function">
    <text evidence="19">Very long-chain specific acyl-CoA dehydrogenase is one of the acyl-CoA dehydrogenases that catalyze the first step of mitochondrial fatty acid beta-oxidation, an aerobic process breaking down fatty acids into acetyl-CoA and allowing the production of energy from fats. The first step of fatty acid beta-oxidation consists in the removal of one hydrogen from C-2 and C-3 of the straight-chain fatty acyl-CoA thioester, resulting in the formation of trans-2-enoyl-CoA. Among the different mitochondrial acyl-CoA dehydrogenases, very long-chain specific acyl-CoA dehydrogenase acts specifically on acyl-CoAs with saturated 12 to 24 carbons long primary chains.</text>
</comment>
<feature type="domain" description="Acyl-CoA oxidase/dehydrogenase middle" evidence="30">
    <location>
        <begin position="137"/>
        <end position="239"/>
    </location>
</feature>
<evidence type="ECO:0000256" key="28">
    <source>
        <dbReference type="RuleBase" id="RU362125"/>
    </source>
</evidence>
<dbReference type="Bgee" id="ENSPREG00000012139">
    <property type="expression patterns" value="Expressed in head and 1 other cell type or tissue"/>
</dbReference>
<dbReference type="InterPro" id="IPR009100">
    <property type="entry name" value="AcylCoA_DH/oxidase_NM_dom_sf"/>
</dbReference>
<organism evidence="33 34">
    <name type="scientific">Poecilia reticulata</name>
    <name type="common">Guppy</name>
    <name type="synonym">Acanthophacelus reticulatus</name>
    <dbReference type="NCBI Taxonomy" id="8081"/>
    <lineage>
        <taxon>Eukaryota</taxon>
        <taxon>Metazoa</taxon>
        <taxon>Chordata</taxon>
        <taxon>Craniata</taxon>
        <taxon>Vertebrata</taxon>
        <taxon>Euteleostomi</taxon>
        <taxon>Actinopterygii</taxon>
        <taxon>Neopterygii</taxon>
        <taxon>Teleostei</taxon>
        <taxon>Neoteleostei</taxon>
        <taxon>Acanthomorphata</taxon>
        <taxon>Ovalentaria</taxon>
        <taxon>Atherinomorphae</taxon>
        <taxon>Cyprinodontiformes</taxon>
        <taxon>Poeciliidae</taxon>
        <taxon>Poeciliinae</taxon>
        <taxon>Poecilia</taxon>
    </lineage>
</organism>
<comment type="catalytic activity">
    <reaction evidence="23">
        <text>tetracosanoyl-CoA + oxidized [electron-transfer flavoprotein] + H(+) = (2E)-tetracosenoyl-CoA + reduced [electron-transfer flavoprotein]</text>
        <dbReference type="Rhea" id="RHEA:47232"/>
        <dbReference type="Rhea" id="RHEA-COMP:10685"/>
        <dbReference type="Rhea" id="RHEA-COMP:10686"/>
        <dbReference type="ChEBI" id="CHEBI:15378"/>
        <dbReference type="ChEBI" id="CHEBI:57692"/>
        <dbReference type="ChEBI" id="CHEBI:58307"/>
        <dbReference type="ChEBI" id="CHEBI:65052"/>
        <dbReference type="ChEBI" id="CHEBI:74693"/>
    </reaction>
    <physiologicalReaction direction="left-to-right" evidence="23">
        <dbReference type="Rhea" id="RHEA:47233"/>
    </physiologicalReaction>
</comment>
<comment type="catalytic activity">
    <reaction evidence="27">
        <text>octadecanoyl-CoA + oxidized [electron-transfer flavoprotein] + H(+) = (2E)-octadecenoyl-CoA + reduced [electron-transfer flavoprotein]</text>
        <dbReference type="Rhea" id="RHEA:47240"/>
        <dbReference type="Rhea" id="RHEA-COMP:10685"/>
        <dbReference type="Rhea" id="RHEA-COMP:10686"/>
        <dbReference type="ChEBI" id="CHEBI:15378"/>
        <dbReference type="ChEBI" id="CHEBI:57394"/>
        <dbReference type="ChEBI" id="CHEBI:57692"/>
        <dbReference type="ChEBI" id="CHEBI:58307"/>
        <dbReference type="ChEBI" id="CHEBI:71412"/>
    </reaction>
    <physiologicalReaction direction="left-to-right" evidence="27">
        <dbReference type="Rhea" id="RHEA:47241"/>
    </physiologicalReaction>
</comment>
<evidence type="ECO:0000256" key="25">
    <source>
        <dbReference type="ARBA" id="ARBA00049050"/>
    </source>
</evidence>
<comment type="cofactor">
    <cofactor evidence="1 28">
        <name>FAD</name>
        <dbReference type="ChEBI" id="CHEBI:57692"/>
    </cofactor>
</comment>
<dbReference type="InterPro" id="IPR049448">
    <property type="entry name" value="ACAD9/ACADV-like_C"/>
</dbReference>
<reference evidence="33" key="2">
    <citation type="submission" date="2025-08" db="UniProtKB">
        <authorList>
            <consortium name="Ensembl"/>
        </authorList>
    </citation>
    <scope>IDENTIFICATION</scope>
    <source>
        <strain evidence="33">Guanapo</strain>
    </source>
</reference>
<comment type="catalytic activity">
    <reaction evidence="25">
        <text>a very-long-chain 2,3-saturated fatty acyl-CoA + oxidized [electron-transfer flavoprotein] + H(+) = a very-long-chain (2E)-enoyl-CoA + reduced [electron-transfer flavoprotein]</text>
        <dbReference type="Rhea" id="RHEA:19181"/>
        <dbReference type="Rhea" id="RHEA-COMP:10685"/>
        <dbReference type="Rhea" id="RHEA-COMP:10686"/>
        <dbReference type="ChEBI" id="CHEBI:15378"/>
        <dbReference type="ChEBI" id="CHEBI:57692"/>
        <dbReference type="ChEBI" id="CHEBI:58307"/>
        <dbReference type="ChEBI" id="CHEBI:83724"/>
        <dbReference type="ChEBI" id="CHEBI:83728"/>
        <dbReference type="EC" id="1.3.8.9"/>
    </reaction>
    <physiologicalReaction direction="left-to-right" evidence="25">
        <dbReference type="Rhea" id="RHEA:19182"/>
    </physiologicalReaction>
</comment>
<evidence type="ECO:0000256" key="20">
    <source>
        <dbReference type="ARBA" id="ARBA00046812"/>
    </source>
</evidence>
<feature type="domain" description="Acyl-CoA dehydrogenase/oxidase C-terminal" evidence="29">
    <location>
        <begin position="251"/>
        <end position="397"/>
    </location>
</feature>
<evidence type="ECO:0000256" key="26">
    <source>
        <dbReference type="ARBA" id="ARBA00049140"/>
    </source>
</evidence>
<comment type="catalytic activity">
    <reaction evidence="21">
        <text>dodecanoyl-CoA + oxidized [electron-transfer flavoprotein] + H(+) = (2E)-dodecenoyl-CoA + reduced [electron-transfer flavoprotein]</text>
        <dbReference type="Rhea" id="RHEA:47296"/>
        <dbReference type="Rhea" id="RHEA-COMP:10685"/>
        <dbReference type="Rhea" id="RHEA-COMP:10686"/>
        <dbReference type="ChEBI" id="CHEBI:15378"/>
        <dbReference type="ChEBI" id="CHEBI:57330"/>
        <dbReference type="ChEBI" id="CHEBI:57375"/>
        <dbReference type="ChEBI" id="CHEBI:57692"/>
        <dbReference type="ChEBI" id="CHEBI:58307"/>
    </reaction>
    <physiologicalReaction direction="left-to-right" evidence="21">
        <dbReference type="Rhea" id="RHEA:47297"/>
    </physiologicalReaction>
</comment>
<dbReference type="Gene3D" id="2.40.110.10">
    <property type="entry name" value="Butyryl-CoA Dehydrogenase, subunit A, domain 2"/>
    <property type="match status" value="1"/>
</dbReference>
<name>A0A3P9P835_POERE</name>
<evidence type="ECO:0000256" key="15">
    <source>
        <dbReference type="ARBA" id="ARBA00023128"/>
    </source>
</evidence>